<dbReference type="Gramene" id="ERN04589">
    <property type="protein sequence ID" value="ERN04589"/>
    <property type="gene ID" value="AMTR_s00075p00098720"/>
</dbReference>
<dbReference type="Pfam" id="PF01762">
    <property type="entry name" value="Galactosyl_T"/>
    <property type="match status" value="1"/>
</dbReference>
<proteinExistence type="inferred from homology"/>
<comment type="pathway">
    <text evidence="3">Protein modification; protein glycosylation.</text>
</comment>
<evidence type="ECO:0000313" key="15">
    <source>
        <dbReference type="EMBL" id="ERN04589.1"/>
    </source>
</evidence>
<protein>
    <recommendedName>
        <fullName evidence="13">Hexosyltransferase</fullName>
        <ecNumber evidence="13">2.4.1.-</ecNumber>
    </recommendedName>
</protein>
<keyword evidence="5 13" id="KW-0328">Glycosyltransferase</keyword>
<comment type="subcellular location">
    <subcellularLocation>
        <location evidence="2 13">Golgi apparatus membrane</location>
        <topology evidence="2 13">Single-pass type II membrane protein</topology>
    </subcellularLocation>
</comment>
<evidence type="ECO:0000256" key="13">
    <source>
        <dbReference type="RuleBase" id="RU363063"/>
    </source>
</evidence>
<dbReference type="GO" id="GO:1990714">
    <property type="term" value="F:hydroxyproline O-galactosyltransferase activity"/>
    <property type="evidence" value="ECO:0007669"/>
    <property type="project" value="EnsemblPlants"/>
</dbReference>
<keyword evidence="10 13" id="KW-0333">Golgi apparatus</keyword>
<dbReference type="EC" id="2.4.1.-" evidence="13"/>
<dbReference type="GO" id="GO:0180062">
    <property type="term" value="P:protein O-linked glycosylation via galactose"/>
    <property type="evidence" value="ECO:0007669"/>
    <property type="project" value="EnsemblPlants"/>
</dbReference>
<gene>
    <name evidence="15" type="ORF">AMTR_s00075p00098720</name>
</gene>
<evidence type="ECO:0000259" key="14">
    <source>
        <dbReference type="Pfam" id="PF13334"/>
    </source>
</evidence>
<evidence type="ECO:0000256" key="4">
    <source>
        <dbReference type="ARBA" id="ARBA00008661"/>
    </source>
</evidence>
<name>W1PA71_AMBTC</name>
<keyword evidence="7 13" id="KW-0812">Transmembrane</keyword>
<dbReference type="HOGENOM" id="CLU_040730_1_0_1"/>
<keyword evidence="8 13" id="KW-0735">Signal-anchor</keyword>
<keyword evidence="11 13" id="KW-0472">Membrane</keyword>
<dbReference type="EMBL" id="KI394195">
    <property type="protein sequence ID" value="ERN04589.1"/>
    <property type="molecule type" value="Genomic_DNA"/>
</dbReference>
<dbReference type="GO" id="GO:0010208">
    <property type="term" value="P:pollen wall assembly"/>
    <property type="evidence" value="ECO:0007669"/>
    <property type="project" value="EnsemblPlants"/>
</dbReference>
<organism evidence="15 16">
    <name type="scientific">Amborella trichopoda</name>
    <dbReference type="NCBI Taxonomy" id="13333"/>
    <lineage>
        <taxon>Eukaryota</taxon>
        <taxon>Viridiplantae</taxon>
        <taxon>Streptophyta</taxon>
        <taxon>Embryophyta</taxon>
        <taxon>Tracheophyta</taxon>
        <taxon>Spermatophyta</taxon>
        <taxon>Magnoliopsida</taxon>
        <taxon>Amborellales</taxon>
        <taxon>Amborellaceae</taxon>
        <taxon>Amborella</taxon>
    </lineage>
</organism>
<comment type="cofactor">
    <cofactor evidence="1 13">
        <name>Mn(2+)</name>
        <dbReference type="ChEBI" id="CHEBI:29035"/>
    </cofactor>
</comment>
<feature type="domain" description="DUF4094" evidence="14">
    <location>
        <begin position="17"/>
        <end position="95"/>
    </location>
</feature>
<evidence type="ECO:0000256" key="12">
    <source>
        <dbReference type="ARBA" id="ARBA00023211"/>
    </source>
</evidence>
<dbReference type="PANTHER" id="PTHR11214:SF74">
    <property type="entry name" value="HYDROXYPROLINE O-GALACTOSYLTRANSFERASE HPGT1"/>
    <property type="match status" value="1"/>
</dbReference>
<dbReference type="Pfam" id="PF13334">
    <property type="entry name" value="DUF4094"/>
    <property type="match status" value="1"/>
</dbReference>
<evidence type="ECO:0000256" key="2">
    <source>
        <dbReference type="ARBA" id="ARBA00004323"/>
    </source>
</evidence>
<evidence type="ECO:0000256" key="6">
    <source>
        <dbReference type="ARBA" id="ARBA00022679"/>
    </source>
</evidence>
<keyword evidence="16" id="KW-1185">Reference proteome</keyword>
<dbReference type="GO" id="GO:0000139">
    <property type="term" value="C:Golgi membrane"/>
    <property type="evidence" value="ECO:0000318"/>
    <property type="project" value="GO_Central"/>
</dbReference>
<reference evidence="16" key="1">
    <citation type="journal article" date="2013" name="Science">
        <title>The Amborella genome and the evolution of flowering plants.</title>
        <authorList>
            <consortium name="Amborella Genome Project"/>
        </authorList>
    </citation>
    <scope>NUCLEOTIDE SEQUENCE [LARGE SCALE GENOMIC DNA]</scope>
</reference>
<evidence type="ECO:0000256" key="10">
    <source>
        <dbReference type="ARBA" id="ARBA00023034"/>
    </source>
</evidence>
<dbReference type="InterPro" id="IPR002659">
    <property type="entry name" value="Glyco_trans_31"/>
</dbReference>
<dbReference type="Proteomes" id="UP000017836">
    <property type="component" value="Unassembled WGS sequence"/>
</dbReference>
<sequence length="335" mass="37919">MHSRGSSGRLSAMVMKSRISFLMFSMLATMASLYVAGRLWQDAEARVYLIKELDRRTGQGQPAISVDDTLKVLACKDQQKKLSALEMELAAARSEGFVSKHSIGPNGTHSRRRLLAVIGIITEFGHKNNRDSIRKSWMPTGAALKKLEDDKGIAVRFIIGRSANRGDSLDRAIDEENSKTNDFLILEDHVEVSEELSKKTKKFFVSAADTWDSDFYAKVNDDVYVNLDSLGAMLTKYWEQPRVYIGCMKSGEVFSERSHKWYEPDWWKFGDKRSYFRHASGEMYIISRALAQFISINRGTLSTYAHDDVTVGSWMIALDVKHVDEGKLCCSTWSP</sequence>
<evidence type="ECO:0000256" key="9">
    <source>
        <dbReference type="ARBA" id="ARBA00022989"/>
    </source>
</evidence>
<evidence type="ECO:0000256" key="7">
    <source>
        <dbReference type="ARBA" id="ARBA00022692"/>
    </source>
</evidence>
<dbReference type="eggNOG" id="KOG2288">
    <property type="taxonomic scope" value="Eukaryota"/>
</dbReference>
<evidence type="ECO:0000256" key="5">
    <source>
        <dbReference type="ARBA" id="ARBA00022676"/>
    </source>
</evidence>
<feature type="transmembrane region" description="Helical" evidence="13">
    <location>
        <begin position="21"/>
        <end position="40"/>
    </location>
</feature>
<dbReference type="InterPro" id="IPR025298">
    <property type="entry name" value="DUF4094"/>
</dbReference>
<comment type="similarity">
    <text evidence="4 13">Belongs to the glycosyltransferase 31 family.</text>
</comment>
<dbReference type="OMA" id="KEHWDKP"/>
<keyword evidence="9 13" id="KW-1133">Transmembrane helix</keyword>
<dbReference type="FunFam" id="3.90.550.50:FF:000022">
    <property type="entry name" value="Hexosyltransferase"/>
    <property type="match status" value="1"/>
</dbReference>
<dbReference type="UniPathway" id="UPA00378"/>
<evidence type="ECO:0000256" key="11">
    <source>
        <dbReference type="ARBA" id="ARBA00023136"/>
    </source>
</evidence>
<evidence type="ECO:0000256" key="1">
    <source>
        <dbReference type="ARBA" id="ARBA00001936"/>
    </source>
</evidence>
<dbReference type="PANTHER" id="PTHR11214">
    <property type="entry name" value="BETA-1,3-N-ACETYLGLUCOSAMINYLTRANSFERASE"/>
    <property type="match status" value="1"/>
</dbReference>
<dbReference type="GO" id="GO:0008378">
    <property type="term" value="F:galactosyltransferase activity"/>
    <property type="evidence" value="ECO:0000318"/>
    <property type="project" value="GO_Central"/>
</dbReference>
<evidence type="ECO:0000313" key="16">
    <source>
        <dbReference type="Proteomes" id="UP000017836"/>
    </source>
</evidence>
<dbReference type="GO" id="GO:0010405">
    <property type="term" value="P:arabinogalactan protein metabolic process"/>
    <property type="evidence" value="ECO:0007669"/>
    <property type="project" value="EnsemblPlants"/>
</dbReference>
<keyword evidence="12 13" id="KW-0464">Manganese</keyword>
<evidence type="ECO:0000256" key="3">
    <source>
        <dbReference type="ARBA" id="ARBA00004922"/>
    </source>
</evidence>
<evidence type="ECO:0000256" key="8">
    <source>
        <dbReference type="ARBA" id="ARBA00022968"/>
    </source>
</evidence>
<dbReference type="Gene3D" id="3.90.550.50">
    <property type="match status" value="1"/>
</dbReference>
<feature type="non-terminal residue" evidence="15">
    <location>
        <position position="335"/>
    </location>
</feature>
<dbReference type="AlphaFoldDB" id="W1PA71"/>
<accession>W1PA71</accession>
<keyword evidence="6" id="KW-0808">Transferase</keyword>